<feature type="compositionally biased region" description="Polar residues" evidence="1">
    <location>
        <begin position="56"/>
        <end position="65"/>
    </location>
</feature>
<proteinExistence type="predicted"/>
<feature type="region of interest" description="Disordered" evidence="1">
    <location>
        <begin position="19"/>
        <end position="89"/>
    </location>
</feature>
<accession>A0A0G4H8V7</accession>
<name>A0A0G4H8V7_9ALVE</name>
<dbReference type="AlphaFoldDB" id="A0A0G4H8V7"/>
<sequence>MGQAWSDFFSTCCTSQTHTTTNEETVVPAGNVQEQRQETTGGASQVWRHPGGPHFFSTQTVSSPESCDREYTRDNRQGSASSQGLRAFV</sequence>
<feature type="compositionally biased region" description="Polar residues" evidence="1">
    <location>
        <begin position="32"/>
        <end position="43"/>
    </location>
</feature>
<dbReference type="VEuPathDB" id="CryptoDB:Cvel_25278"/>
<reference evidence="2" key="1">
    <citation type="submission" date="2014-11" db="EMBL/GenBank/DDBJ databases">
        <authorList>
            <person name="Otto D Thomas"/>
            <person name="Naeem Raeece"/>
        </authorList>
    </citation>
    <scope>NUCLEOTIDE SEQUENCE</scope>
</reference>
<feature type="compositionally biased region" description="Basic and acidic residues" evidence="1">
    <location>
        <begin position="66"/>
        <end position="76"/>
    </location>
</feature>
<organism evidence="2">
    <name type="scientific">Chromera velia CCMP2878</name>
    <dbReference type="NCBI Taxonomy" id="1169474"/>
    <lineage>
        <taxon>Eukaryota</taxon>
        <taxon>Sar</taxon>
        <taxon>Alveolata</taxon>
        <taxon>Colpodellida</taxon>
        <taxon>Chromeraceae</taxon>
        <taxon>Chromera</taxon>
    </lineage>
</organism>
<gene>
    <name evidence="2" type="ORF">Cvel_25278</name>
</gene>
<dbReference type="EMBL" id="CDMZ01002027">
    <property type="protein sequence ID" value="CEM40382.1"/>
    <property type="molecule type" value="Genomic_DNA"/>
</dbReference>
<feature type="compositionally biased region" description="Polar residues" evidence="1">
    <location>
        <begin position="77"/>
        <end position="89"/>
    </location>
</feature>
<evidence type="ECO:0000313" key="2">
    <source>
        <dbReference type="EMBL" id="CEM40382.1"/>
    </source>
</evidence>
<protein>
    <submittedName>
        <fullName evidence="2">Uncharacterized protein</fullName>
    </submittedName>
</protein>
<evidence type="ECO:0000256" key="1">
    <source>
        <dbReference type="SAM" id="MobiDB-lite"/>
    </source>
</evidence>